<dbReference type="GO" id="GO:0033553">
    <property type="term" value="C:rDNA heterochromatin"/>
    <property type="evidence" value="ECO:0007669"/>
    <property type="project" value="TreeGrafter"/>
</dbReference>
<evidence type="ECO:0000313" key="8">
    <source>
        <dbReference type="EMBL" id="VDK81846.1"/>
    </source>
</evidence>
<organism evidence="8 9">
    <name type="scientific">Litomosoides sigmodontis</name>
    <name type="common">Filarial nematode worm</name>
    <dbReference type="NCBI Taxonomy" id="42156"/>
    <lineage>
        <taxon>Eukaryota</taxon>
        <taxon>Metazoa</taxon>
        <taxon>Ecdysozoa</taxon>
        <taxon>Nematoda</taxon>
        <taxon>Chromadorea</taxon>
        <taxon>Rhabditida</taxon>
        <taxon>Spirurina</taxon>
        <taxon>Spiruromorpha</taxon>
        <taxon>Filarioidea</taxon>
        <taxon>Onchocercidae</taxon>
        <taxon>Litomosoides</taxon>
    </lineage>
</organism>
<keyword evidence="1 6" id="KW-0698">rRNA processing</keyword>
<dbReference type="Gene3D" id="1.10.10.2150">
    <property type="entry name" value="Ribosomal RNA-processing protein 8, N-terminal domain"/>
    <property type="match status" value="1"/>
</dbReference>
<proteinExistence type="inferred from homology"/>
<dbReference type="GO" id="GO:0042149">
    <property type="term" value="P:cellular response to glucose starvation"/>
    <property type="evidence" value="ECO:0007669"/>
    <property type="project" value="TreeGrafter"/>
</dbReference>
<feature type="region of interest" description="Disordered" evidence="7">
    <location>
        <begin position="64"/>
        <end position="86"/>
    </location>
</feature>
<dbReference type="EMBL" id="UYRX01000413">
    <property type="protein sequence ID" value="VDK81846.1"/>
    <property type="molecule type" value="Genomic_DNA"/>
</dbReference>
<dbReference type="PANTHER" id="PTHR12787">
    <property type="entry name" value="RIBOSOMAL RNA-PROCESSING PROTEIN 8"/>
    <property type="match status" value="1"/>
</dbReference>
<evidence type="ECO:0000313" key="9">
    <source>
        <dbReference type="Proteomes" id="UP000277928"/>
    </source>
</evidence>
<sequence>MLRASQCISLENVVMEAWKEYSAMDLMGEKESLKDKYYVVSSKEDGVDCGDKVDGLLRKKRRPWRNKVRKKAAKESKRKLREEGSDVQVNKKKKKIKIKKCLSENEAMNREGMSSVKGMDSSLFRYINEQLYTMNGAAAMELFRNEPQTFELYHKGYQKQCNMQIDIIDRLSQRLICWEDIVLQWCGMVWYGMEWC</sequence>
<keyword evidence="5 6" id="KW-0539">Nucleus</keyword>
<dbReference type="GO" id="GO:0046015">
    <property type="term" value="P:regulation of transcription by glucose"/>
    <property type="evidence" value="ECO:0007669"/>
    <property type="project" value="TreeGrafter"/>
</dbReference>
<comment type="function">
    <text evidence="6">Probable methyltransferase required to silence rDNA.</text>
</comment>
<feature type="non-terminal residue" evidence="8">
    <location>
        <position position="196"/>
    </location>
</feature>
<evidence type="ECO:0000256" key="6">
    <source>
        <dbReference type="RuleBase" id="RU365074"/>
    </source>
</evidence>
<dbReference type="STRING" id="42156.A0A3P6T215"/>
<accession>A0A3P6T215</accession>
<dbReference type="GO" id="GO:0000183">
    <property type="term" value="P:rDNA heterochromatin formation"/>
    <property type="evidence" value="ECO:0007669"/>
    <property type="project" value="TreeGrafter"/>
</dbReference>
<evidence type="ECO:0000256" key="1">
    <source>
        <dbReference type="ARBA" id="ARBA00022552"/>
    </source>
</evidence>
<dbReference type="AlphaFoldDB" id="A0A3P6T215"/>
<gene>
    <name evidence="8" type="ORF">NLS_LOCUS5474</name>
</gene>
<dbReference type="Pfam" id="PF05148">
    <property type="entry name" value="Methyltransf_8"/>
    <property type="match status" value="1"/>
</dbReference>
<keyword evidence="4 6" id="KW-0949">S-adenosyl-L-methionine</keyword>
<comment type="subcellular location">
    <subcellularLocation>
        <location evidence="6">Nucleus</location>
        <location evidence="6">Nucleolus</location>
    </subcellularLocation>
</comment>
<dbReference type="GO" id="GO:0006364">
    <property type="term" value="P:rRNA processing"/>
    <property type="evidence" value="ECO:0007669"/>
    <property type="project" value="UniProtKB-UniRule"/>
</dbReference>
<dbReference type="EC" id="2.1.1.-" evidence="6"/>
<protein>
    <recommendedName>
        <fullName evidence="6">Ribosomal RNA-processing protein 8</fullName>
        <ecNumber evidence="6">2.1.1.-</ecNumber>
    </recommendedName>
</protein>
<comment type="similarity">
    <text evidence="6">Belongs to the methyltransferase superfamily. RRP8 family.</text>
</comment>
<evidence type="ECO:0000256" key="2">
    <source>
        <dbReference type="ARBA" id="ARBA00022603"/>
    </source>
</evidence>
<evidence type="ECO:0000256" key="7">
    <source>
        <dbReference type="SAM" id="MobiDB-lite"/>
    </source>
</evidence>
<dbReference type="OrthoDB" id="10258825at2759"/>
<dbReference type="PANTHER" id="PTHR12787:SF0">
    <property type="entry name" value="RIBOSOMAL RNA-PROCESSING PROTEIN 8"/>
    <property type="match status" value="1"/>
</dbReference>
<reference evidence="8 9" key="1">
    <citation type="submission" date="2018-08" db="EMBL/GenBank/DDBJ databases">
        <authorList>
            <person name="Laetsch R D."/>
            <person name="Stevens L."/>
            <person name="Kumar S."/>
            <person name="Blaxter L. M."/>
        </authorList>
    </citation>
    <scope>NUCLEOTIDE SEQUENCE [LARGE SCALE GENOMIC DNA]</scope>
</reference>
<dbReference type="GO" id="GO:0032259">
    <property type="term" value="P:methylation"/>
    <property type="evidence" value="ECO:0007669"/>
    <property type="project" value="UniProtKB-KW"/>
</dbReference>
<dbReference type="GO" id="GO:0008168">
    <property type="term" value="F:methyltransferase activity"/>
    <property type="evidence" value="ECO:0007669"/>
    <property type="project" value="UniProtKB-KW"/>
</dbReference>
<dbReference type="InterPro" id="IPR042036">
    <property type="entry name" value="RRP8_N"/>
</dbReference>
<evidence type="ECO:0000256" key="5">
    <source>
        <dbReference type="ARBA" id="ARBA00023242"/>
    </source>
</evidence>
<evidence type="ECO:0000256" key="3">
    <source>
        <dbReference type="ARBA" id="ARBA00022679"/>
    </source>
</evidence>
<feature type="compositionally biased region" description="Basic residues" evidence="7">
    <location>
        <begin position="64"/>
        <end position="79"/>
    </location>
</feature>
<name>A0A3P6T215_LITSI</name>
<keyword evidence="9" id="KW-1185">Reference proteome</keyword>
<dbReference type="GO" id="GO:0005677">
    <property type="term" value="C:chromatin silencing complex"/>
    <property type="evidence" value="ECO:0007669"/>
    <property type="project" value="TreeGrafter"/>
</dbReference>
<dbReference type="Proteomes" id="UP000277928">
    <property type="component" value="Unassembled WGS sequence"/>
</dbReference>
<dbReference type="InterPro" id="IPR007823">
    <property type="entry name" value="RRP8"/>
</dbReference>
<dbReference type="GO" id="GO:0005730">
    <property type="term" value="C:nucleolus"/>
    <property type="evidence" value="ECO:0007669"/>
    <property type="project" value="UniProtKB-SubCell"/>
</dbReference>
<keyword evidence="2 6" id="KW-0489">Methyltransferase</keyword>
<evidence type="ECO:0000256" key="4">
    <source>
        <dbReference type="ARBA" id="ARBA00022691"/>
    </source>
</evidence>
<keyword evidence="3 6" id="KW-0808">Transferase</keyword>